<keyword evidence="1" id="KW-0175">Coiled coil</keyword>
<accession>G5IM94</accession>
<organism evidence="2 3">
    <name type="scientific">Hungatella hathewayi WAL-18680</name>
    <dbReference type="NCBI Taxonomy" id="742737"/>
    <lineage>
        <taxon>Bacteria</taxon>
        <taxon>Bacillati</taxon>
        <taxon>Bacillota</taxon>
        <taxon>Clostridia</taxon>
        <taxon>Lachnospirales</taxon>
        <taxon>Lachnospiraceae</taxon>
        <taxon>Hungatella</taxon>
    </lineage>
</organism>
<evidence type="ECO:0000256" key="1">
    <source>
        <dbReference type="SAM" id="Coils"/>
    </source>
</evidence>
<reference evidence="2 3" key="1">
    <citation type="submission" date="2011-08" db="EMBL/GenBank/DDBJ databases">
        <title>The Genome Sequence of Clostridium hathewayi WAL-18680.</title>
        <authorList>
            <consortium name="The Broad Institute Genome Sequencing Platform"/>
            <person name="Earl A."/>
            <person name="Ward D."/>
            <person name="Feldgarden M."/>
            <person name="Gevers D."/>
            <person name="Finegold S.M."/>
            <person name="Summanen P.H."/>
            <person name="Molitoris D.R."/>
            <person name="Song M."/>
            <person name="Daigneault M."/>
            <person name="Allen-Vercoe E."/>
            <person name="Young S.K."/>
            <person name="Zeng Q."/>
            <person name="Gargeya S."/>
            <person name="Fitzgerald M."/>
            <person name="Haas B."/>
            <person name="Abouelleil A."/>
            <person name="Alvarado L."/>
            <person name="Arachchi H.M."/>
            <person name="Berlin A."/>
            <person name="Brown A."/>
            <person name="Chapman S.B."/>
            <person name="Chen Z."/>
            <person name="Dunbar C."/>
            <person name="Freedman E."/>
            <person name="Gearin G."/>
            <person name="Gellesch M."/>
            <person name="Goldberg J."/>
            <person name="Griggs A."/>
            <person name="Gujja S."/>
            <person name="Heiman D."/>
            <person name="Howarth C."/>
            <person name="Larson L."/>
            <person name="Lui A."/>
            <person name="MacDonald P.J.P."/>
            <person name="Montmayeur A."/>
            <person name="Murphy C."/>
            <person name="Neiman D."/>
            <person name="Pearson M."/>
            <person name="Priest M."/>
            <person name="Roberts A."/>
            <person name="Saif S."/>
            <person name="Shea T."/>
            <person name="Shenoy N."/>
            <person name="Sisk P."/>
            <person name="Stolte C."/>
            <person name="Sykes S."/>
            <person name="Wortman J."/>
            <person name="Nusbaum C."/>
            <person name="Birren B."/>
        </authorList>
    </citation>
    <scope>NUCLEOTIDE SEQUENCE [LARGE SCALE GENOMIC DNA]</scope>
    <source>
        <strain evidence="2 3">WAL-18680</strain>
    </source>
</reference>
<comment type="caution">
    <text evidence="2">The sequence shown here is derived from an EMBL/GenBank/DDBJ whole genome shotgun (WGS) entry which is preliminary data.</text>
</comment>
<feature type="coiled-coil region" evidence="1">
    <location>
        <begin position="30"/>
        <end position="57"/>
    </location>
</feature>
<dbReference type="AlphaFoldDB" id="G5IM94"/>
<dbReference type="EMBL" id="ADLN01000120">
    <property type="protein sequence ID" value="EHI57513.1"/>
    <property type="molecule type" value="Genomic_DNA"/>
</dbReference>
<protein>
    <submittedName>
        <fullName evidence="2">Uncharacterized protein</fullName>
    </submittedName>
</protein>
<evidence type="ECO:0000313" key="3">
    <source>
        <dbReference type="Proteomes" id="UP000005384"/>
    </source>
</evidence>
<keyword evidence="3" id="KW-1185">Reference proteome</keyword>
<sequence>MKKCTIELLLILNLLAIFLHILWKERLLTLSVLEYACQELEEKLMRLEKKLEKRNTSTT</sequence>
<evidence type="ECO:0000313" key="2">
    <source>
        <dbReference type="EMBL" id="EHI57513.1"/>
    </source>
</evidence>
<dbReference type="Proteomes" id="UP000005384">
    <property type="component" value="Unassembled WGS sequence"/>
</dbReference>
<dbReference type="HOGENOM" id="CLU_2954286_0_0_9"/>
<proteinExistence type="predicted"/>
<gene>
    <name evidence="2" type="ORF">HMPREF9473_04622</name>
</gene>
<name>G5IM94_9FIRM</name>